<evidence type="ECO:0000256" key="1">
    <source>
        <dbReference type="SAM" id="MobiDB-lite"/>
    </source>
</evidence>
<gene>
    <name evidence="2" type="ORF">SETTUDRAFT_22198</name>
</gene>
<evidence type="ECO:0000313" key="3">
    <source>
        <dbReference type="Proteomes" id="UP000016935"/>
    </source>
</evidence>
<name>R0K1F6_EXST2</name>
<evidence type="ECO:0000313" key="2">
    <source>
        <dbReference type="EMBL" id="EOA83499.1"/>
    </source>
</evidence>
<dbReference type="AlphaFoldDB" id="R0K1F6"/>
<protein>
    <submittedName>
        <fullName evidence="2">Uncharacterized protein</fullName>
    </submittedName>
</protein>
<feature type="region of interest" description="Disordered" evidence="1">
    <location>
        <begin position="1"/>
        <end position="21"/>
    </location>
</feature>
<reference evidence="2 3" key="1">
    <citation type="journal article" date="2012" name="PLoS Pathog.">
        <title>Diverse lifestyles and strategies of plant pathogenesis encoded in the genomes of eighteen Dothideomycetes fungi.</title>
        <authorList>
            <person name="Ohm R.A."/>
            <person name="Feau N."/>
            <person name="Henrissat B."/>
            <person name="Schoch C.L."/>
            <person name="Horwitz B.A."/>
            <person name="Barry K.W."/>
            <person name="Condon B.J."/>
            <person name="Copeland A.C."/>
            <person name="Dhillon B."/>
            <person name="Glaser F."/>
            <person name="Hesse C.N."/>
            <person name="Kosti I."/>
            <person name="LaButti K."/>
            <person name="Lindquist E.A."/>
            <person name="Lucas S."/>
            <person name="Salamov A.A."/>
            <person name="Bradshaw R.E."/>
            <person name="Ciuffetti L."/>
            <person name="Hamelin R.C."/>
            <person name="Kema G.H.J."/>
            <person name="Lawrence C."/>
            <person name="Scott J.A."/>
            <person name="Spatafora J.W."/>
            <person name="Turgeon B.G."/>
            <person name="de Wit P.J.G.M."/>
            <person name="Zhong S."/>
            <person name="Goodwin S.B."/>
            <person name="Grigoriev I.V."/>
        </authorList>
    </citation>
    <scope>NUCLEOTIDE SEQUENCE [LARGE SCALE GENOMIC DNA]</scope>
    <source>
        <strain evidence="3">28A</strain>
    </source>
</reference>
<dbReference type="Proteomes" id="UP000016935">
    <property type="component" value="Unassembled WGS sequence"/>
</dbReference>
<dbReference type="HOGENOM" id="CLU_2723818_0_0_1"/>
<reference evidence="2 3" key="2">
    <citation type="journal article" date="2013" name="PLoS Genet.">
        <title>Comparative genome structure, secondary metabolite, and effector coding capacity across Cochliobolus pathogens.</title>
        <authorList>
            <person name="Condon B.J."/>
            <person name="Leng Y."/>
            <person name="Wu D."/>
            <person name="Bushley K.E."/>
            <person name="Ohm R.A."/>
            <person name="Otillar R."/>
            <person name="Martin J."/>
            <person name="Schackwitz W."/>
            <person name="Grimwood J."/>
            <person name="MohdZainudin N."/>
            <person name="Xue C."/>
            <person name="Wang R."/>
            <person name="Manning V.A."/>
            <person name="Dhillon B."/>
            <person name="Tu Z.J."/>
            <person name="Steffenson B.J."/>
            <person name="Salamov A."/>
            <person name="Sun H."/>
            <person name="Lowry S."/>
            <person name="LaButti K."/>
            <person name="Han J."/>
            <person name="Copeland A."/>
            <person name="Lindquist E."/>
            <person name="Barry K."/>
            <person name="Schmutz J."/>
            <person name="Baker S.E."/>
            <person name="Ciuffetti L.M."/>
            <person name="Grigoriev I.V."/>
            <person name="Zhong S."/>
            <person name="Turgeon B.G."/>
        </authorList>
    </citation>
    <scope>NUCLEOTIDE SEQUENCE [LARGE SCALE GENOMIC DNA]</scope>
    <source>
        <strain evidence="3">28A</strain>
    </source>
</reference>
<dbReference type="EMBL" id="KB908833">
    <property type="protein sequence ID" value="EOA83499.1"/>
    <property type="molecule type" value="Genomic_DNA"/>
</dbReference>
<dbReference type="OrthoDB" id="3687003at2759"/>
<sequence>MSSKRQSAPPPPPATGTQSTTATCDCVFDIKGNQVHTCTAASHTPQPVVAPERNNAMRDAALGYIGSQFDDK</sequence>
<keyword evidence="3" id="KW-1185">Reference proteome</keyword>
<organism evidence="2 3">
    <name type="scientific">Exserohilum turcicum (strain 28A)</name>
    <name type="common">Northern leaf blight fungus</name>
    <name type="synonym">Setosphaeria turcica</name>
    <dbReference type="NCBI Taxonomy" id="671987"/>
    <lineage>
        <taxon>Eukaryota</taxon>
        <taxon>Fungi</taxon>
        <taxon>Dikarya</taxon>
        <taxon>Ascomycota</taxon>
        <taxon>Pezizomycotina</taxon>
        <taxon>Dothideomycetes</taxon>
        <taxon>Pleosporomycetidae</taxon>
        <taxon>Pleosporales</taxon>
        <taxon>Pleosporineae</taxon>
        <taxon>Pleosporaceae</taxon>
        <taxon>Exserohilum</taxon>
    </lineage>
</organism>
<proteinExistence type="predicted"/>
<dbReference type="RefSeq" id="XP_008028745.1">
    <property type="nucleotide sequence ID" value="XM_008030554.1"/>
</dbReference>
<accession>R0K1F6</accession>
<dbReference type="GeneID" id="19402515"/>